<name>A0A183U277_TOXCA</name>
<evidence type="ECO:0000256" key="1">
    <source>
        <dbReference type="SAM" id="Phobius"/>
    </source>
</evidence>
<accession>A0A183U277</accession>
<organism evidence="2 3">
    <name type="scientific">Toxocara canis</name>
    <name type="common">Canine roundworm</name>
    <dbReference type="NCBI Taxonomy" id="6265"/>
    <lineage>
        <taxon>Eukaryota</taxon>
        <taxon>Metazoa</taxon>
        <taxon>Ecdysozoa</taxon>
        <taxon>Nematoda</taxon>
        <taxon>Chromadorea</taxon>
        <taxon>Rhabditida</taxon>
        <taxon>Spirurina</taxon>
        <taxon>Ascaridomorpha</taxon>
        <taxon>Ascaridoidea</taxon>
        <taxon>Toxocaridae</taxon>
        <taxon>Toxocara</taxon>
    </lineage>
</organism>
<keyword evidence="1" id="KW-0472">Membrane</keyword>
<keyword evidence="2" id="KW-1185">Reference proteome</keyword>
<protein>
    <submittedName>
        <fullName evidence="3">Lectin_legB domain-containing protein</fullName>
    </submittedName>
</protein>
<reference evidence="3" key="1">
    <citation type="submission" date="2016-06" db="UniProtKB">
        <authorList>
            <consortium name="WormBaseParasite"/>
        </authorList>
    </citation>
    <scope>IDENTIFICATION</scope>
</reference>
<proteinExistence type="predicted"/>
<sequence>LFELRSFFIKGIELKLARTSLGIIPSKWAPSPPSPPSFNGYTGGSMFVLGLFMLLLGVGVGVGGMFFMWKRQRLTGLAYQVFE</sequence>
<keyword evidence="1" id="KW-0812">Transmembrane</keyword>
<evidence type="ECO:0000313" key="3">
    <source>
        <dbReference type="WBParaSite" id="TCNE_0000259701-mRNA-1"/>
    </source>
</evidence>
<dbReference type="Proteomes" id="UP000050794">
    <property type="component" value="Unassembled WGS sequence"/>
</dbReference>
<evidence type="ECO:0000313" key="2">
    <source>
        <dbReference type="Proteomes" id="UP000050794"/>
    </source>
</evidence>
<dbReference type="AlphaFoldDB" id="A0A183U277"/>
<keyword evidence="1" id="KW-1133">Transmembrane helix</keyword>
<feature type="transmembrane region" description="Helical" evidence="1">
    <location>
        <begin position="46"/>
        <end position="69"/>
    </location>
</feature>
<dbReference type="WBParaSite" id="TCNE_0000259701-mRNA-1">
    <property type="protein sequence ID" value="TCNE_0000259701-mRNA-1"/>
    <property type="gene ID" value="TCNE_0000259701"/>
</dbReference>